<dbReference type="PRINTS" id="PR00337">
    <property type="entry name" value="LEUILEVALBP"/>
</dbReference>
<dbReference type="EMBL" id="JACGXA010000001">
    <property type="protein sequence ID" value="MBA8804844.1"/>
    <property type="molecule type" value="Genomic_DNA"/>
</dbReference>
<feature type="signal peptide" evidence="5">
    <location>
        <begin position="1"/>
        <end position="27"/>
    </location>
</feature>
<dbReference type="Proteomes" id="UP000580910">
    <property type="component" value="Unassembled WGS sequence"/>
</dbReference>
<evidence type="ECO:0000256" key="3">
    <source>
        <dbReference type="ARBA" id="ARBA00022729"/>
    </source>
</evidence>
<sequence length="413" mass="42311">MTTTRFRARGLAAVSAATLLLGLAACGGSDDSDDSSEGPTQSSDIEFTGDPVTVMTWSVYDTDTLNAKAVLDIAQGAVVDINNHGGLNGHELKLITCNDGADPNKAAACARQAVDEDVAAVVGGFTTNGDVMLPILEKAGIPWFGPAGLSAAELSSENSFMLTGGVLGLAQLGARAAGDGCKTVAAVGYDLPSAGEISQLVDVGLANAGAEASHVIKIPPTTTDFSSIAQETVDYDCAVISTPPQAFVGIAAAAKSLGAKTRYYMVPGALTSFVTDNGGDAVEGTVTLSSFPPADDPIWDDAKKVVGDLADDPNGGWSGTVMQNTWVAYRTFATLLEKTEDFSAAGVKGTLDATTAVDTGGFTPPFSFATEFPAAGLNRVFNYMAMYIKVEGGKLVREGDELVDLRGALAPAS</sequence>
<comment type="caution">
    <text evidence="7">The sequence shown here is derived from an EMBL/GenBank/DDBJ whole genome shotgun (WGS) entry which is preliminary data.</text>
</comment>
<evidence type="ECO:0000256" key="2">
    <source>
        <dbReference type="ARBA" id="ARBA00022448"/>
    </source>
</evidence>
<dbReference type="GO" id="GO:0006865">
    <property type="term" value="P:amino acid transport"/>
    <property type="evidence" value="ECO:0007669"/>
    <property type="project" value="UniProtKB-KW"/>
</dbReference>
<gene>
    <name evidence="7" type="ORF">FB382_003135</name>
</gene>
<dbReference type="RefSeq" id="WP_182540670.1">
    <property type="nucleotide sequence ID" value="NZ_JACGXA010000001.1"/>
</dbReference>
<dbReference type="PANTHER" id="PTHR30483">
    <property type="entry name" value="LEUCINE-SPECIFIC-BINDING PROTEIN"/>
    <property type="match status" value="1"/>
</dbReference>
<dbReference type="InterPro" id="IPR028082">
    <property type="entry name" value="Peripla_BP_I"/>
</dbReference>
<accession>A0A7W3J263</accession>
<dbReference type="InterPro" id="IPR028081">
    <property type="entry name" value="Leu-bd"/>
</dbReference>
<evidence type="ECO:0000313" key="8">
    <source>
        <dbReference type="Proteomes" id="UP000580910"/>
    </source>
</evidence>
<feature type="chain" id="PRO_5039487766" evidence="5">
    <location>
        <begin position="28"/>
        <end position="413"/>
    </location>
</feature>
<evidence type="ECO:0000256" key="4">
    <source>
        <dbReference type="ARBA" id="ARBA00022970"/>
    </source>
</evidence>
<dbReference type="SUPFAM" id="SSF53822">
    <property type="entry name" value="Periplasmic binding protein-like I"/>
    <property type="match status" value="1"/>
</dbReference>
<protein>
    <submittedName>
        <fullName evidence="7">ABC-type branched-subunit amino acid transport system substrate-binding protein</fullName>
    </submittedName>
</protein>
<keyword evidence="4" id="KW-0029">Amino-acid transport</keyword>
<keyword evidence="3 5" id="KW-0732">Signal</keyword>
<comment type="similarity">
    <text evidence="1">Belongs to the leucine-binding protein family.</text>
</comment>
<dbReference type="PROSITE" id="PS51257">
    <property type="entry name" value="PROKAR_LIPOPROTEIN"/>
    <property type="match status" value="1"/>
</dbReference>
<organism evidence="7 8">
    <name type="scientific">Nocardioides ginsengisegetis</name>
    <dbReference type="NCBI Taxonomy" id="661491"/>
    <lineage>
        <taxon>Bacteria</taxon>
        <taxon>Bacillati</taxon>
        <taxon>Actinomycetota</taxon>
        <taxon>Actinomycetes</taxon>
        <taxon>Propionibacteriales</taxon>
        <taxon>Nocardioidaceae</taxon>
        <taxon>Nocardioides</taxon>
    </lineage>
</organism>
<dbReference type="Pfam" id="PF13458">
    <property type="entry name" value="Peripla_BP_6"/>
    <property type="match status" value="1"/>
</dbReference>
<dbReference type="InterPro" id="IPR051010">
    <property type="entry name" value="BCAA_transport"/>
</dbReference>
<keyword evidence="8" id="KW-1185">Reference proteome</keyword>
<keyword evidence="2" id="KW-0813">Transport</keyword>
<dbReference type="AlphaFoldDB" id="A0A7W3J263"/>
<evidence type="ECO:0000256" key="5">
    <source>
        <dbReference type="SAM" id="SignalP"/>
    </source>
</evidence>
<feature type="domain" description="Leucine-binding protein" evidence="6">
    <location>
        <begin position="67"/>
        <end position="369"/>
    </location>
</feature>
<evidence type="ECO:0000313" key="7">
    <source>
        <dbReference type="EMBL" id="MBA8804844.1"/>
    </source>
</evidence>
<evidence type="ECO:0000256" key="1">
    <source>
        <dbReference type="ARBA" id="ARBA00010062"/>
    </source>
</evidence>
<dbReference type="PANTHER" id="PTHR30483:SF6">
    <property type="entry name" value="PERIPLASMIC BINDING PROTEIN OF ABC TRANSPORTER FOR NATURAL AMINO ACIDS"/>
    <property type="match status" value="1"/>
</dbReference>
<dbReference type="Gene3D" id="3.40.50.2300">
    <property type="match status" value="2"/>
</dbReference>
<dbReference type="InterPro" id="IPR000709">
    <property type="entry name" value="Leu_Ile_Val-bd"/>
</dbReference>
<reference evidence="7 8" key="1">
    <citation type="submission" date="2020-07" db="EMBL/GenBank/DDBJ databases">
        <title>Sequencing the genomes of 1000 actinobacteria strains.</title>
        <authorList>
            <person name="Klenk H.-P."/>
        </authorList>
    </citation>
    <scope>NUCLEOTIDE SEQUENCE [LARGE SCALE GENOMIC DNA]</scope>
    <source>
        <strain evidence="7 8">DSM 21349</strain>
    </source>
</reference>
<evidence type="ECO:0000259" key="6">
    <source>
        <dbReference type="Pfam" id="PF13458"/>
    </source>
</evidence>
<name>A0A7W3J263_9ACTN</name>
<proteinExistence type="inferred from homology"/>